<evidence type="ECO:0000313" key="2">
    <source>
        <dbReference type="Proteomes" id="UP000606172"/>
    </source>
</evidence>
<reference evidence="1" key="1">
    <citation type="submission" date="2021-01" db="EMBL/GenBank/DDBJ databases">
        <title>Whole genome shotgun sequence of Sinosporangium siamense NBRC 109515.</title>
        <authorList>
            <person name="Komaki H."/>
            <person name="Tamura T."/>
        </authorList>
    </citation>
    <scope>NUCLEOTIDE SEQUENCE</scope>
    <source>
        <strain evidence="1">NBRC 109515</strain>
    </source>
</reference>
<name>A0A919RIX7_9ACTN</name>
<accession>A0A919RIX7</accession>
<dbReference type="AlphaFoldDB" id="A0A919RIX7"/>
<gene>
    <name evidence="1" type="ORF">Ssi02_34400</name>
</gene>
<evidence type="ECO:0000313" key="1">
    <source>
        <dbReference type="EMBL" id="GII93209.1"/>
    </source>
</evidence>
<keyword evidence="2" id="KW-1185">Reference proteome</keyword>
<proteinExistence type="predicted"/>
<protein>
    <submittedName>
        <fullName evidence="1">Uncharacterized protein</fullName>
    </submittedName>
</protein>
<comment type="caution">
    <text evidence="1">The sequence shown here is derived from an EMBL/GenBank/DDBJ whole genome shotgun (WGS) entry which is preliminary data.</text>
</comment>
<organism evidence="1 2">
    <name type="scientific">Sinosporangium siamense</name>
    <dbReference type="NCBI Taxonomy" id="1367973"/>
    <lineage>
        <taxon>Bacteria</taxon>
        <taxon>Bacillati</taxon>
        <taxon>Actinomycetota</taxon>
        <taxon>Actinomycetes</taxon>
        <taxon>Streptosporangiales</taxon>
        <taxon>Streptosporangiaceae</taxon>
        <taxon>Sinosporangium</taxon>
    </lineage>
</organism>
<dbReference type="Proteomes" id="UP000606172">
    <property type="component" value="Unassembled WGS sequence"/>
</dbReference>
<dbReference type="EMBL" id="BOOW01000020">
    <property type="protein sequence ID" value="GII93209.1"/>
    <property type="molecule type" value="Genomic_DNA"/>
</dbReference>
<sequence length="70" mass="7900">MSPARSTESLDDGTEESALAARRLDYSHRGKVSIGGIAHKIEHEINHPPASENLAILPRAPWWVRWMRKV</sequence>